<proteinExistence type="predicted"/>
<reference evidence="1" key="2">
    <citation type="submission" date="2020-09" db="EMBL/GenBank/DDBJ databases">
        <authorList>
            <person name="Sun Q."/>
            <person name="Kim S."/>
        </authorList>
    </citation>
    <scope>NUCLEOTIDE SEQUENCE</scope>
    <source>
        <strain evidence="1">KCTC 23430</strain>
    </source>
</reference>
<accession>A0A918XCN6</accession>
<dbReference type="Proteomes" id="UP000644693">
    <property type="component" value="Unassembled WGS sequence"/>
</dbReference>
<evidence type="ECO:0000313" key="2">
    <source>
        <dbReference type="Proteomes" id="UP000644693"/>
    </source>
</evidence>
<dbReference type="AlphaFoldDB" id="A0A918XCN6"/>
<name>A0A918XCN6_9GAMM</name>
<comment type="caution">
    <text evidence="1">The sequence shown here is derived from an EMBL/GenBank/DDBJ whole genome shotgun (WGS) entry which is preliminary data.</text>
</comment>
<evidence type="ECO:0000313" key="1">
    <source>
        <dbReference type="EMBL" id="GHD26060.1"/>
    </source>
</evidence>
<keyword evidence="2" id="KW-1185">Reference proteome</keyword>
<protein>
    <submittedName>
        <fullName evidence="1">Uncharacterized protein</fullName>
    </submittedName>
</protein>
<gene>
    <name evidence="1" type="ORF">GCM10007053_02560</name>
</gene>
<dbReference type="EMBL" id="BMYM01000001">
    <property type="protein sequence ID" value="GHD26060.1"/>
    <property type="molecule type" value="Genomic_DNA"/>
</dbReference>
<sequence>MLYYIDSTLYPTLGTTERWLESILVTLEDPSTNLSPTERNAVALLFECSGSGECAMSQDSLLSLIRLVVSRKDVGVDIAVLLKVYSSAGGDRNLIMKALGEAMPVGEASFGSVNSTAEAIRDRDFALMYVRLLNWVRADVGSRDIYLQSKIFEN</sequence>
<organism evidence="1 2">
    <name type="scientific">Parahalioglobus pacificus</name>
    <dbReference type="NCBI Taxonomy" id="930806"/>
    <lineage>
        <taxon>Bacteria</taxon>
        <taxon>Pseudomonadati</taxon>
        <taxon>Pseudomonadota</taxon>
        <taxon>Gammaproteobacteria</taxon>
        <taxon>Cellvibrionales</taxon>
        <taxon>Halieaceae</taxon>
        <taxon>Parahalioglobus</taxon>
    </lineage>
</organism>
<reference evidence="1" key="1">
    <citation type="journal article" date="2014" name="Int. J. Syst. Evol. Microbiol.">
        <title>Complete genome sequence of Corynebacterium casei LMG S-19264T (=DSM 44701T), isolated from a smear-ripened cheese.</title>
        <authorList>
            <consortium name="US DOE Joint Genome Institute (JGI-PGF)"/>
            <person name="Walter F."/>
            <person name="Albersmeier A."/>
            <person name="Kalinowski J."/>
            <person name="Ruckert C."/>
        </authorList>
    </citation>
    <scope>NUCLEOTIDE SEQUENCE</scope>
    <source>
        <strain evidence="1">KCTC 23430</strain>
    </source>
</reference>